<dbReference type="AlphaFoldDB" id="A0A0C3B0S8"/>
<feature type="domain" description="F-box" evidence="1">
    <location>
        <begin position="54"/>
        <end position="100"/>
    </location>
</feature>
<dbReference type="Pfam" id="PF12937">
    <property type="entry name" value="F-box-like"/>
    <property type="match status" value="1"/>
</dbReference>
<dbReference type="InterPro" id="IPR001810">
    <property type="entry name" value="F-box_dom"/>
</dbReference>
<accession>A0A0C3B0S8</accession>
<reference evidence="3" key="2">
    <citation type="submission" date="2015-01" db="EMBL/GenBank/DDBJ databases">
        <title>Evolutionary Origins and Diversification of the Mycorrhizal Mutualists.</title>
        <authorList>
            <consortium name="DOE Joint Genome Institute"/>
            <consortium name="Mycorrhizal Genomics Consortium"/>
            <person name="Kohler A."/>
            <person name="Kuo A."/>
            <person name="Nagy L.G."/>
            <person name="Floudas D."/>
            <person name="Copeland A."/>
            <person name="Barry K.W."/>
            <person name="Cichocki N."/>
            <person name="Veneault-Fourrey C."/>
            <person name="LaButti K."/>
            <person name="Lindquist E.A."/>
            <person name="Lipzen A."/>
            <person name="Lundell T."/>
            <person name="Morin E."/>
            <person name="Murat C."/>
            <person name="Riley R."/>
            <person name="Ohm R."/>
            <person name="Sun H."/>
            <person name="Tunlid A."/>
            <person name="Henrissat B."/>
            <person name="Grigoriev I.V."/>
            <person name="Hibbett D.S."/>
            <person name="Martin F."/>
        </authorList>
    </citation>
    <scope>NUCLEOTIDE SEQUENCE [LARGE SCALE GENOMIC DNA]</scope>
    <source>
        <strain evidence="3">Foug A</strain>
    </source>
</reference>
<dbReference type="HOGENOM" id="CLU_023752_1_0_1"/>
<dbReference type="SUPFAM" id="SSF52047">
    <property type="entry name" value="RNI-like"/>
    <property type="match status" value="1"/>
</dbReference>
<proteinExistence type="predicted"/>
<evidence type="ECO:0000313" key="3">
    <source>
        <dbReference type="Proteomes" id="UP000053989"/>
    </source>
</evidence>
<dbReference type="Gene3D" id="3.80.10.10">
    <property type="entry name" value="Ribonuclease Inhibitor"/>
    <property type="match status" value="1"/>
</dbReference>
<dbReference type="Proteomes" id="UP000053989">
    <property type="component" value="Unassembled WGS sequence"/>
</dbReference>
<evidence type="ECO:0000259" key="1">
    <source>
        <dbReference type="Pfam" id="PF12937"/>
    </source>
</evidence>
<keyword evidence="3" id="KW-1185">Reference proteome</keyword>
<dbReference type="SUPFAM" id="SSF81383">
    <property type="entry name" value="F-box domain"/>
    <property type="match status" value="1"/>
</dbReference>
<dbReference type="OrthoDB" id="2641965at2759"/>
<reference evidence="2 3" key="1">
    <citation type="submission" date="2014-04" db="EMBL/GenBank/DDBJ databases">
        <authorList>
            <consortium name="DOE Joint Genome Institute"/>
            <person name="Kuo A."/>
            <person name="Kohler A."/>
            <person name="Nagy L.G."/>
            <person name="Floudas D."/>
            <person name="Copeland A."/>
            <person name="Barry K.W."/>
            <person name="Cichocki N."/>
            <person name="Veneault-Fourrey C."/>
            <person name="LaButti K."/>
            <person name="Lindquist E.A."/>
            <person name="Lipzen A."/>
            <person name="Lundell T."/>
            <person name="Morin E."/>
            <person name="Murat C."/>
            <person name="Sun H."/>
            <person name="Tunlid A."/>
            <person name="Henrissat B."/>
            <person name="Grigoriev I.V."/>
            <person name="Hibbett D.S."/>
            <person name="Martin F."/>
            <person name="Nordberg H.P."/>
            <person name="Cantor M.N."/>
            <person name="Hua S.X."/>
        </authorList>
    </citation>
    <scope>NUCLEOTIDE SEQUENCE [LARGE SCALE GENOMIC DNA]</scope>
    <source>
        <strain evidence="2 3">Foug A</strain>
    </source>
</reference>
<dbReference type="Gene3D" id="1.20.1280.50">
    <property type="match status" value="1"/>
</dbReference>
<organism evidence="2 3">
    <name type="scientific">Scleroderma citrinum Foug A</name>
    <dbReference type="NCBI Taxonomy" id="1036808"/>
    <lineage>
        <taxon>Eukaryota</taxon>
        <taxon>Fungi</taxon>
        <taxon>Dikarya</taxon>
        <taxon>Basidiomycota</taxon>
        <taxon>Agaricomycotina</taxon>
        <taxon>Agaricomycetes</taxon>
        <taxon>Agaricomycetidae</taxon>
        <taxon>Boletales</taxon>
        <taxon>Sclerodermatineae</taxon>
        <taxon>Sclerodermataceae</taxon>
        <taxon>Scleroderma</taxon>
    </lineage>
</organism>
<dbReference type="InParanoid" id="A0A0C3B0S8"/>
<protein>
    <recommendedName>
        <fullName evidence="1">F-box domain-containing protein</fullName>
    </recommendedName>
</protein>
<sequence length="488" mass="54974">MDDLARARVEFALLEEKARDLLKELLGVRAALTAQRAKIGELIRTKPSAINYFPTELLLSVLDLAVHTSEDPGCKQQLASVCRRWRDIVLDSPSLWTTIHVAKSDTSSIRTHLERSRGAPLDIVIKAPMWALSKHLALVPSLDVVGSCVHRWNSLLIGGDYCHEDDDASETTIAEFIIKRINQLHFPSLKSVAILTYCDTTRLDFLSAVRAPALENLDFEGIAGHHIDFLPVTTLKILKLDFFRGPTSSPSFPHLIPALTDLSLTGFKHSFTLQPNSIRFPSLKVLELSCIKMAGQFLDAIVAPSLEQFKYVSADFDDPPSVVFGRCRFKFASVRHLFCSYIESTPDLCYNDAMALCEAFPGVRHMEYEANHLPHLFHSTATQELGRNPRRPIDVWTEFESLKVRMPDGLEPNEFPAWLVDRRALGLRLLHVKLSYSSYVLPNQTIDDHFALLYEPLKQNCILELENVPLMPWVDLRIPANSLLTVPS</sequence>
<dbReference type="InterPro" id="IPR032675">
    <property type="entry name" value="LRR_dom_sf"/>
</dbReference>
<dbReference type="EMBL" id="KN822004">
    <property type="protein sequence ID" value="KIM70872.1"/>
    <property type="molecule type" value="Genomic_DNA"/>
</dbReference>
<gene>
    <name evidence="2" type="ORF">SCLCIDRAFT_173930</name>
</gene>
<dbReference type="STRING" id="1036808.A0A0C3B0S8"/>
<evidence type="ECO:0000313" key="2">
    <source>
        <dbReference type="EMBL" id="KIM70872.1"/>
    </source>
</evidence>
<name>A0A0C3B0S8_9AGAM</name>
<dbReference type="InterPro" id="IPR036047">
    <property type="entry name" value="F-box-like_dom_sf"/>
</dbReference>